<dbReference type="PANTHER" id="PTHR30619:SF1">
    <property type="entry name" value="RECOMBINATION PROTEIN 2"/>
    <property type="match status" value="1"/>
</dbReference>
<protein>
    <recommendedName>
        <fullName evidence="4">Metallohydrolase</fullName>
    </recommendedName>
</protein>
<gene>
    <name evidence="2" type="ORF">DB32_007163</name>
</gene>
<dbReference type="PANTHER" id="PTHR30619">
    <property type="entry name" value="DNA INTERNALIZATION/COMPETENCE PROTEIN COMEC/REC2"/>
    <property type="match status" value="1"/>
</dbReference>
<sequence>MGTGDSATIAIDKSTVVQVDVNHLEKAEGDDDPSLPIVDELVQMLPKKNGRPYLSLFVLTHPDTDHCRGFAELQKKVGIGELWFTPRVFTEYKGDLGDDARAFQTEAKRRVKATIDAKGTVPAGDRVRIIGYHEVLQESDYKGFPEARLTIPGNAVTEIDGADLSATFRAFVHAPFKDDIASERNDSCVGLQISLFDGEAVGRALLFGDLCYPTVKAIFDRSSEEDLKWNILLAPHHCSKSVMFWGESEDDEEVLQQDLLDVLEQAAQPDGYVVVSSHCIPEKNEPGDNPPHAIAKEQYEIIAPNGVLCTMEYPNSEDPTVMVFTMTASGLSLAGAATSTKAHDGASQLKSDIDAARGAPEPSRDRVGFGAAR</sequence>
<evidence type="ECO:0000313" key="3">
    <source>
        <dbReference type="Proteomes" id="UP000034883"/>
    </source>
</evidence>
<dbReference type="AlphaFoldDB" id="A0A0F6SH87"/>
<feature type="region of interest" description="Disordered" evidence="1">
    <location>
        <begin position="343"/>
        <end position="373"/>
    </location>
</feature>
<dbReference type="EMBL" id="CP011125">
    <property type="protein sequence ID" value="AKF10014.1"/>
    <property type="molecule type" value="Genomic_DNA"/>
</dbReference>
<dbReference type="Gene3D" id="3.60.15.10">
    <property type="entry name" value="Ribonuclease Z/Hydroxyacylglutathione hydrolase-like"/>
    <property type="match status" value="1"/>
</dbReference>
<dbReference type="SUPFAM" id="SSF56281">
    <property type="entry name" value="Metallo-hydrolase/oxidoreductase"/>
    <property type="match status" value="1"/>
</dbReference>
<organism evidence="2 3">
    <name type="scientific">Sandaracinus amylolyticus</name>
    <dbReference type="NCBI Taxonomy" id="927083"/>
    <lineage>
        <taxon>Bacteria</taxon>
        <taxon>Pseudomonadati</taxon>
        <taxon>Myxococcota</taxon>
        <taxon>Polyangia</taxon>
        <taxon>Polyangiales</taxon>
        <taxon>Sandaracinaceae</taxon>
        <taxon>Sandaracinus</taxon>
    </lineage>
</organism>
<accession>A0A0F6SH87</accession>
<evidence type="ECO:0000256" key="1">
    <source>
        <dbReference type="SAM" id="MobiDB-lite"/>
    </source>
</evidence>
<name>A0A0F6SH87_9BACT</name>
<dbReference type="Proteomes" id="UP000034883">
    <property type="component" value="Chromosome"/>
</dbReference>
<proteinExistence type="predicted"/>
<dbReference type="InterPro" id="IPR036866">
    <property type="entry name" value="RibonucZ/Hydroxyglut_hydro"/>
</dbReference>
<dbReference type="InterPro" id="IPR052159">
    <property type="entry name" value="Competence_DNA_uptake"/>
</dbReference>
<reference evidence="2 3" key="1">
    <citation type="submission" date="2015-03" db="EMBL/GenBank/DDBJ databases">
        <title>Genome assembly of Sandaracinus amylolyticus DSM 53668.</title>
        <authorList>
            <person name="Sharma G."/>
            <person name="Subramanian S."/>
        </authorList>
    </citation>
    <scope>NUCLEOTIDE SEQUENCE [LARGE SCALE GENOMIC DNA]</scope>
    <source>
        <strain evidence="2 3">DSM 53668</strain>
    </source>
</reference>
<evidence type="ECO:0000313" key="2">
    <source>
        <dbReference type="EMBL" id="AKF10014.1"/>
    </source>
</evidence>
<keyword evidence="3" id="KW-1185">Reference proteome</keyword>
<evidence type="ECO:0008006" key="4">
    <source>
        <dbReference type="Google" id="ProtNLM"/>
    </source>
</evidence>
<dbReference type="KEGG" id="samy:DB32_007163"/>